<name>A0ABV7VU19_9GAMM</name>
<reference evidence="3" key="1">
    <citation type="journal article" date="2019" name="Int. J. Syst. Evol. Microbiol.">
        <title>The Global Catalogue of Microorganisms (GCM) 10K type strain sequencing project: providing services to taxonomists for standard genome sequencing and annotation.</title>
        <authorList>
            <consortium name="The Broad Institute Genomics Platform"/>
            <consortium name="The Broad Institute Genome Sequencing Center for Infectious Disease"/>
            <person name="Wu L."/>
            <person name="Ma J."/>
        </authorList>
    </citation>
    <scope>NUCLEOTIDE SEQUENCE [LARGE SCALE GENOMIC DNA]</scope>
    <source>
        <strain evidence="3">KCTC 42424</strain>
    </source>
</reference>
<gene>
    <name evidence="2" type="ORF">ACFOMG_08020</name>
</gene>
<dbReference type="EMBL" id="JBHRYB010000005">
    <property type="protein sequence ID" value="MFC3680056.1"/>
    <property type="molecule type" value="Genomic_DNA"/>
</dbReference>
<evidence type="ECO:0000313" key="3">
    <source>
        <dbReference type="Proteomes" id="UP001595722"/>
    </source>
</evidence>
<dbReference type="Pfam" id="PF11932">
    <property type="entry name" value="DUF3450"/>
    <property type="match status" value="1"/>
</dbReference>
<evidence type="ECO:0000313" key="2">
    <source>
        <dbReference type="EMBL" id="MFC3680056.1"/>
    </source>
</evidence>
<comment type="caution">
    <text evidence="2">The sequence shown here is derived from an EMBL/GenBank/DDBJ whole genome shotgun (WGS) entry which is preliminary data.</text>
</comment>
<dbReference type="InterPro" id="IPR016866">
    <property type="entry name" value="UCP028069"/>
</dbReference>
<evidence type="ECO:0000256" key="1">
    <source>
        <dbReference type="SAM" id="Coils"/>
    </source>
</evidence>
<accession>A0ABV7VU19</accession>
<dbReference type="PIRSF" id="PIRSF028069">
    <property type="entry name" value="UCP028069"/>
    <property type="match status" value="1"/>
</dbReference>
<sequence>MASLLVIALCQPLAVSADSLSDGQAAISQADRSGQRSQKNIEKLDDRSQQLLNEYRQLKAESDQLALYNEQMTRIVSDQEAELTSLERQISEIERTERGVLPLMSRMLDNLEQFTALDTPFLPKERAARIALLRDMMTRADVTISEKFRRVLEAYQVEVDYGRNIEAYRGEQQGVSYDFLRVGRVALYRLSNDGHQAWLWSREQQNWLPLEEGYLRDLRKAFKVARQTAAPELLKLPLPAVNAS</sequence>
<keyword evidence="3" id="KW-1185">Reference proteome</keyword>
<protein>
    <submittedName>
        <fullName evidence="2">DUF3450 domain-containing protein</fullName>
    </submittedName>
</protein>
<proteinExistence type="predicted"/>
<keyword evidence="1" id="KW-0175">Coiled coil</keyword>
<feature type="coiled-coil region" evidence="1">
    <location>
        <begin position="34"/>
        <end position="96"/>
    </location>
</feature>
<organism evidence="2 3">
    <name type="scientific">Bacterioplanoides pacificum</name>
    <dbReference type="NCBI Taxonomy" id="1171596"/>
    <lineage>
        <taxon>Bacteria</taxon>
        <taxon>Pseudomonadati</taxon>
        <taxon>Pseudomonadota</taxon>
        <taxon>Gammaproteobacteria</taxon>
        <taxon>Oceanospirillales</taxon>
        <taxon>Oceanospirillaceae</taxon>
        <taxon>Bacterioplanoides</taxon>
    </lineage>
</organism>
<dbReference type="Proteomes" id="UP001595722">
    <property type="component" value="Unassembled WGS sequence"/>
</dbReference>
<dbReference type="RefSeq" id="WP_376865892.1">
    <property type="nucleotide sequence ID" value="NZ_JBHRYB010000005.1"/>
</dbReference>